<dbReference type="KEGG" id="vg:55811470"/>
<dbReference type="RefSeq" id="YP_009882174.1">
    <property type="nucleotide sequence ID" value="NC_049445.1"/>
</dbReference>
<accession>A0A3T0IGN8</accession>
<evidence type="ECO:0008006" key="3">
    <source>
        <dbReference type="Google" id="ProtNLM"/>
    </source>
</evidence>
<dbReference type="Proteomes" id="UP000287416">
    <property type="component" value="Segment"/>
</dbReference>
<keyword evidence="2" id="KW-1185">Reference proteome</keyword>
<evidence type="ECO:0000313" key="2">
    <source>
        <dbReference type="Proteomes" id="UP000287416"/>
    </source>
</evidence>
<name>A0A3T0IGN8_9CAUD</name>
<sequence>MATATFMAAFRKDAVESDVFSEADAVTYKFEVGGATNYSGAPYLKRNGKNIEGATSNGLNLRGMNNPEDTGEVKAFELTTTDSTLNNTFIQYMNATTHKIIVIFSGRNLRSSPAIDAWFSAAGSVNWPGQFLCNNYSAGYVGFYSPSLKKIVGEVMISTDGIDKGYANYTTVYDTFADIGALGFPTRIVYDQQTYAATTGYEYKRFPTANTYNKLSDYGLKVGSVVILQADLVHSSQMQSAGMKTRMDIRWLKGSTLLDASASIESSSVNWANKTVYSTVPAGADGFTIVVSRYPRNDTLSGTSMVRNVVLSEVTRDGSKQSTNAMIGVNGIKAGEFVEKQTGVRLMDMDIRVSALTNIVPVVGIYEGDSSGPPPAP</sequence>
<dbReference type="EMBL" id="MK278860">
    <property type="protein sequence ID" value="AZU98556.1"/>
    <property type="molecule type" value="Genomic_DNA"/>
</dbReference>
<reference evidence="1 2" key="1">
    <citation type="submission" date="2018-12" db="EMBL/GenBank/DDBJ databases">
        <title>Successful treatment of antibiotic resistant microbial bone infection with bacteriophages.</title>
        <authorList>
            <person name="Nir-Paz R."/>
            <person name="Gelman D."/>
            <person name="Khouri A."/>
            <person name="Sisson B.M."/>
            <person name="Fackler J."/>
            <person name="Oren S.A."/>
            <person name="Khalifa L."/>
            <person name="Rimon A."/>
            <person name="Glazer S.C."/>
            <person name="Moses A.E."/>
            <person name="Yoram W."/>
            <person name="Schooley R.T."/>
            <person name="Hazan R."/>
        </authorList>
    </citation>
    <scope>NUCLEOTIDE SEQUENCE [LARGE SCALE GENOMIC DNA]</scope>
</reference>
<dbReference type="GeneID" id="55811470"/>
<evidence type="ECO:0000313" key="1">
    <source>
        <dbReference type="EMBL" id="AZU98556.1"/>
    </source>
</evidence>
<proteinExistence type="predicted"/>
<organism evidence="1 2">
    <name type="scientific">Acinetobacter phage AbTZA1</name>
    <dbReference type="NCBI Taxonomy" id="2500827"/>
    <lineage>
        <taxon>Viruses</taxon>
        <taxon>Duplodnaviria</taxon>
        <taxon>Heunggongvirae</taxon>
        <taxon>Uroviricota</taxon>
        <taxon>Caudoviricetes</taxon>
        <taxon>Pantevenvirales</taxon>
        <taxon>Straboviridae</taxon>
        <taxon>Twarogvirinae</taxon>
        <taxon>Hadassahvirus</taxon>
        <taxon>Hadassahvirus azbtza1</taxon>
    </lineage>
</organism>
<protein>
    <recommendedName>
        <fullName evidence="3">Hinge connector of long tail fiber proximal connector</fullName>
    </recommendedName>
</protein>